<dbReference type="Proteomes" id="UP000292957">
    <property type="component" value="Unassembled WGS sequence"/>
</dbReference>
<accession>A0A4Q9MFC3</accession>
<name>A0A4Q9MFC3_9APHY</name>
<proteinExistence type="predicted"/>
<evidence type="ECO:0000313" key="1">
    <source>
        <dbReference type="EMBL" id="TBU25979.1"/>
    </source>
</evidence>
<reference evidence="1" key="1">
    <citation type="submission" date="2019-01" db="EMBL/GenBank/DDBJ databases">
        <title>Draft genome sequences of three monokaryotic isolates of the white-rot basidiomycete fungus Dichomitus squalens.</title>
        <authorList>
            <consortium name="DOE Joint Genome Institute"/>
            <person name="Lopez S.C."/>
            <person name="Andreopoulos B."/>
            <person name="Pangilinan J."/>
            <person name="Lipzen A."/>
            <person name="Riley R."/>
            <person name="Ahrendt S."/>
            <person name="Ng V."/>
            <person name="Barry K."/>
            <person name="Daum C."/>
            <person name="Grigoriev I.V."/>
            <person name="Hilden K.S."/>
            <person name="Makela M.R."/>
            <person name="de Vries R.P."/>
        </authorList>
    </citation>
    <scope>NUCLEOTIDE SEQUENCE [LARGE SCALE GENOMIC DNA]</scope>
    <source>
        <strain evidence="1">OM18370.1</strain>
    </source>
</reference>
<dbReference type="EMBL" id="ML143452">
    <property type="protein sequence ID" value="TBU25979.1"/>
    <property type="molecule type" value="Genomic_DNA"/>
</dbReference>
<organism evidence="1">
    <name type="scientific">Dichomitus squalens</name>
    <dbReference type="NCBI Taxonomy" id="114155"/>
    <lineage>
        <taxon>Eukaryota</taxon>
        <taxon>Fungi</taxon>
        <taxon>Dikarya</taxon>
        <taxon>Basidiomycota</taxon>
        <taxon>Agaricomycotina</taxon>
        <taxon>Agaricomycetes</taxon>
        <taxon>Polyporales</taxon>
        <taxon>Polyporaceae</taxon>
        <taxon>Dichomitus</taxon>
    </lineage>
</organism>
<protein>
    <submittedName>
        <fullName evidence="1">Uncharacterized protein</fullName>
    </submittedName>
</protein>
<gene>
    <name evidence="1" type="ORF">BD311DRAFT_763394</name>
</gene>
<sequence length="114" mass="12827">MGGGRTIDSYLSRRAKLRGGRRQVRCCPRRGARRPINGCRCLFECAFLCPEGSHGSAEVVWRDWAAHGRVECVESFFHLAFSWAQICPRFGGSRGAYLFQYGRKDSARAINTPV</sequence>
<dbReference type="AlphaFoldDB" id="A0A4Q9MFC3"/>